<dbReference type="InterPro" id="IPR005846">
    <property type="entry name" value="A-D-PHexomutase_a/b/a-III"/>
</dbReference>
<dbReference type="PANTHER" id="PTHR43771">
    <property type="entry name" value="PHOSPHOMANNOMUTASE"/>
    <property type="match status" value="1"/>
</dbReference>
<dbReference type="Pfam" id="PF02878">
    <property type="entry name" value="PGM_PMM_I"/>
    <property type="match status" value="1"/>
</dbReference>
<dbReference type="InterPro" id="IPR005844">
    <property type="entry name" value="A-D-PHexomutase_a/b/a-I"/>
</dbReference>
<name>A0A3G3IF81_9ARCH</name>
<feature type="domain" description="Alpha-D-phosphohexomutase C-terminal" evidence="8">
    <location>
        <begin position="393"/>
        <end position="432"/>
    </location>
</feature>
<feature type="domain" description="Alpha-D-phosphohexomutase alpha/beta/alpha" evidence="11">
    <location>
        <begin position="256"/>
        <end position="353"/>
    </location>
</feature>
<dbReference type="Pfam" id="PF02879">
    <property type="entry name" value="PGM_PMM_II"/>
    <property type="match status" value="1"/>
</dbReference>
<dbReference type="InterPro" id="IPR016066">
    <property type="entry name" value="A-D-PHexomutase_CS"/>
</dbReference>
<keyword evidence="4 7" id="KW-0479">Metal-binding</keyword>
<dbReference type="FunFam" id="3.40.120.10:FF:000001">
    <property type="entry name" value="Phosphoglucosamine mutase"/>
    <property type="match status" value="1"/>
</dbReference>
<comment type="cofactor">
    <cofactor evidence="1">
        <name>Mg(2+)</name>
        <dbReference type="ChEBI" id="CHEBI:18420"/>
    </cofactor>
</comment>
<dbReference type="InterPro" id="IPR005841">
    <property type="entry name" value="Alpha-D-phosphohexomutase_SF"/>
</dbReference>
<dbReference type="InterPro" id="IPR005845">
    <property type="entry name" value="A-D-PHexomutase_a/b/a-II"/>
</dbReference>
<dbReference type="InterPro" id="IPR016055">
    <property type="entry name" value="A-D-PHexomutase_a/b/a-I/II/III"/>
</dbReference>
<keyword evidence="5 7" id="KW-0460">Magnesium</keyword>
<evidence type="ECO:0000259" key="11">
    <source>
        <dbReference type="Pfam" id="PF02880"/>
    </source>
</evidence>
<sequence>MGRMFGTNGVRGVVNQDMNIKLAMQMGKAVGVVFPGTAAIATDTRVSADMLRTAVSAGLMSVGCDVVFLGAIPTPALQYYVKTNDSIACGIMITASHNPPEFNGIKVVAPDGTEASKEQESAIEDKYDEIIPEVPWNMVGGYRFVPGADDAYVDAVVSKLDVEAIRAANLTVVLDCANGAAFHTSPLLLKKLGVRAITINGNPQGEFPGHPSEPTADNLADLCKMVVDTHADLGIAHDGDADRCVFVDSNGTYVPGDKTLAILAKGIVMANGGGEVVTPVATSSVVDDTVKSVKGTVVRTAVGSPIVARKMMDDGGVFGGEENGGLIFPDHQYCRDGAMAIGRMLECIIRNGPLNFQLAALPIYYTEKRKMECPNDLKDAVMKFLESHATIKNKDKTDGLKLVSRDFWVLARPSGTEPIFRIYVESKDKEKAIKNADKYQKMVESFLSSA</sequence>
<dbReference type="PANTHER" id="PTHR43771:SF1">
    <property type="entry name" value="PHOSPHOMANNOMUTASE"/>
    <property type="match status" value="1"/>
</dbReference>
<dbReference type="Proteomes" id="UP000273278">
    <property type="component" value="Chromosome"/>
</dbReference>
<dbReference type="InterPro" id="IPR005843">
    <property type="entry name" value="A-D-PHexomutase_C"/>
</dbReference>
<dbReference type="InterPro" id="IPR024086">
    <property type="entry name" value="GlmM_arc-type"/>
</dbReference>
<dbReference type="GO" id="GO:0008966">
    <property type="term" value="F:phosphoglucosamine mutase activity"/>
    <property type="evidence" value="ECO:0007669"/>
    <property type="project" value="InterPro"/>
</dbReference>
<dbReference type="GeneID" id="41321024"/>
<evidence type="ECO:0000313" key="13">
    <source>
        <dbReference type="Proteomes" id="UP000273278"/>
    </source>
</evidence>
<dbReference type="CDD" id="cd03087">
    <property type="entry name" value="PGM_like1"/>
    <property type="match status" value="1"/>
</dbReference>
<organism evidence="12 13">
    <name type="scientific">Methanomethylophilus alvi</name>
    <dbReference type="NCBI Taxonomy" id="1291540"/>
    <lineage>
        <taxon>Archaea</taxon>
        <taxon>Methanobacteriati</taxon>
        <taxon>Thermoplasmatota</taxon>
        <taxon>Thermoplasmata</taxon>
        <taxon>Methanomassiliicoccales</taxon>
        <taxon>Methanomethylophilaceae</taxon>
        <taxon>Methanomethylophilus</taxon>
    </lineage>
</organism>
<evidence type="ECO:0000256" key="2">
    <source>
        <dbReference type="ARBA" id="ARBA00010231"/>
    </source>
</evidence>
<evidence type="ECO:0000256" key="4">
    <source>
        <dbReference type="ARBA" id="ARBA00022723"/>
    </source>
</evidence>
<proteinExistence type="inferred from homology"/>
<dbReference type="InterPro" id="IPR036900">
    <property type="entry name" value="A-D-PHexomutase_C_sf"/>
</dbReference>
<evidence type="ECO:0000256" key="7">
    <source>
        <dbReference type="RuleBase" id="RU004326"/>
    </source>
</evidence>
<dbReference type="NCBIfam" id="TIGR03990">
    <property type="entry name" value="Arch_GlmM"/>
    <property type="match status" value="1"/>
</dbReference>
<evidence type="ECO:0000256" key="3">
    <source>
        <dbReference type="ARBA" id="ARBA00022553"/>
    </source>
</evidence>
<gene>
    <name evidence="12" type="ORF">BKD89_01105</name>
</gene>
<feature type="domain" description="Alpha-D-phosphohexomutase alpha/beta/alpha" evidence="9">
    <location>
        <begin position="3"/>
        <end position="130"/>
    </location>
</feature>
<dbReference type="SUPFAM" id="SSF53738">
    <property type="entry name" value="Phosphoglucomutase, first 3 domains"/>
    <property type="match status" value="3"/>
</dbReference>
<dbReference type="GO" id="GO:0005975">
    <property type="term" value="P:carbohydrate metabolic process"/>
    <property type="evidence" value="ECO:0007669"/>
    <property type="project" value="InterPro"/>
</dbReference>
<dbReference type="RefSeq" id="WP_015504130.1">
    <property type="nucleotide sequence ID" value="NZ_CAYARO010000003.1"/>
</dbReference>
<dbReference type="Gene3D" id="3.40.120.10">
    <property type="entry name" value="Alpha-D-Glucose-1,6-Bisphosphate, subunit A, domain 3"/>
    <property type="match status" value="3"/>
</dbReference>
<dbReference type="PRINTS" id="PR00509">
    <property type="entry name" value="PGMPMM"/>
</dbReference>
<comment type="similarity">
    <text evidence="2 7">Belongs to the phosphohexose mutase family.</text>
</comment>
<evidence type="ECO:0000256" key="5">
    <source>
        <dbReference type="ARBA" id="ARBA00022842"/>
    </source>
</evidence>
<keyword evidence="3" id="KW-0597">Phosphoprotein</keyword>
<dbReference type="Gene3D" id="3.30.310.50">
    <property type="entry name" value="Alpha-D-phosphohexomutase, C-terminal domain"/>
    <property type="match status" value="1"/>
</dbReference>
<dbReference type="OMA" id="SHNAMPD"/>
<dbReference type="FunFam" id="3.40.120.10:FF:000003">
    <property type="entry name" value="Phosphoglucosamine mutase"/>
    <property type="match status" value="1"/>
</dbReference>
<protein>
    <submittedName>
        <fullName evidence="12">Phosphoglucosamine mutase</fullName>
    </submittedName>
</protein>
<evidence type="ECO:0000259" key="8">
    <source>
        <dbReference type="Pfam" id="PF00408"/>
    </source>
</evidence>
<dbReference type="SUPFAM" id="SSF55957">
    <property type="entry name" value="Phosphoglucomutase, C-terminal domain"/>
    <property type="match status" value="1"/>
</dbReference>
<dbReference type="GO" id="GO:0000287">
    <property type="term" value="F:magnesium ion binding"/>
    <property type="evidence" value="ECO:0007669"/>
    <property type="project" value="InterPro"/>
</dbReference>
<feature type="domain" description="Alpha-D-phosphohexomutase alpha/beta/alpha" evidence="10">
    <location>
        <begin position="150"/>
        <end position="251"/>
    </location>
</feature>
<evidence type="ECO:0000256" key="6">
    <source>
        <dbReference type="ARBA" id="ARBA00023235"/>
    </source>
</evidence>
<dbReference type="AlphaFoldDB" id="A0A3G3IF81"/>
<accession>A0A3G3IF81</accession>
<dbReference type="Pfam" id="PF00408">
    <property type="entry name" value="PGM_PMM_IV"/>
    <property type="match status" value="1"/>
</dbReference>
<dbReference type="Pfam" id="PF02880">
    <property type="entry name" value="PGM_PMM_III"/>
    <property type="match status" value="1"/>
</dbReference>
<evidence type="ECO:0000256" key="1">
    <source>
        <dbReference type="ARBA" id="ARBA00001946"/>
    </source>
</evidence>
<reference evidence="12 13" key="1">
    <citation type="submission" date="2016-10" db="EMBL/GenBank/DDBJ databases">
        <title>Complete genome of the TMA-utilizing, human hosted archaeon Methanomethylophilus alvus Gen. nov, sp. nov., strain Mx-05, derived from a pure culture.</title>
        <authorList>
            <person name="Brugere J.-F."/>
            <person name="Ben Hania W."/>
            <person name="Chaudhary P.P."/>
            <person name="Gaci N."/>
            <person name="Borrel G."/>
            <person name="Cao Van Tuat L."/>
            <person name="Fardeau M.-L."/>
            <person name="Harris H.M.B."/>
            <person name="O'Toole P.W."/>
            <person name="Ollivier B."/>
        </authorList>
    </citation>
    <scope>NUCLEOTIDE SEQUENCE [LARGE SCALE GENOMIC DNA]</scope>
    <source>
        <strain evidence="12 13">Mx-05</strain>
    </source>
</reference>
<evidence type="ECO:0000313" key="12">
    <source>
        <dbReference type="EMBL" id="AYQ54421.1"/>
    </source>
</evidence>
<dbReference type="PROSITE" id="PS00710">
    <property type="entry name" value="PGM_PMM"/>
    <property type="match status" value="1"/>
</dbReference>
<dbReference type="EMBL" id="CP017686">
    <property type="protein sequence ID" value="AYQ54421.1"/>
    <property type="molecule type" value="Genomic_DNA"/>
</dbReference>
<keyword evidence="6" id="KW-0413">Isomerase</keyword>
<evidence type="ECO:0000259" key="9">
    <source>
        <dbReference type="Pfam" id="PF02878"/>
    </source>
</evidence>
<evidence type="ECO:0000259" key="10">
    <source>
        <dbReference type="Pfam" id="PF02879"/>
    </source>
</evidence>